<keyword evidence="2 16" id="KW-0813">Transport</keyword>
<dbReference type="PANTHER" id="PTHR23058">
    <property type="entry name" value="PEROXISOMAL MEMBRANE PROTEIN PEX14"/>
    <property type="match status" value="1"/>
</dbReference>
<evidence type="ECO:0000256" key="7">
    <source>
        <dbReference type="ARBA" id="ARBA00022990"/>
    </source>
</evidence>
<dbReference type="FunCoup" id="A0A7M7NFN9">
    <property type="interactions" value="592"/>
</dbReference>
<keyword evidence="3" id="KW-0597">Phosphoprotein</keyword>
<evidence type="ECO:0000256" key="13">
    <source>
        <dbReference type="ARBA" id="ARBA00046271"/>
    </source>
</evidence>
<dbReference type="GO" id="GO:0012505">
    <property type="term" value="C:endomembrane system"/>
    <property type="evidence" value="ECO:0007669"/>
    <property type="project" value="UniProtKB-SubCell"/>
</dbReference>
<feature type="compositionally biased region" description="Polar residues" evidence="18">
    <location>
        <begin position="368"/>
        <end position="378"/>
    </location>
</feature>
<dbReference type="InterPro" id="IPR006785">
    <property type="entry name" value="Pex14_N"/>
</dbReference>
<comment type="subunit">
    <text evidence="15">Interacts with PEX13; forming the PEX13-PEX14 docking complex. Interacts with PEX5 (via WxxxF/Y motifs). Interacts with PEX19. Interacts with tubulin.</text>
</comment>
<proteinExistence type="inferred from homology"/>
<keyword evidence="10 16" id="KW-0576">Peroxisome</keyword>
<dbReference type="KEGG" id="spu:593931"/>
<accession>A0A7M7NFN9</accession>
<dbReference type="FunFam" id="1.10.10.10:FF:000296">
    <property type="entry name" value="Peroxisomal membrane protein PEX14"/>
    <property type="match status" value="1"/>
</dbReference>
<keyword evidence="7" id="KW-0007">Acetylation</keyword>
<reference evidence="21" key="1">
    <citation type="submission" date="2015-02" db="EMBL/GenBank/DDBJ databases">
        <title>Genome sequencing for Strongylocentrotus purpuratus.</title>
        <authorList>
            <person name="Murali S."/>
            <person name="Liu Y."/>
            <person name="Vee V."/>
            <person name="English A."/>
            <person name="Wang M."/>
            <person name="Skinner E."/>
            <person name="Han Y."/>
            <person name="Muzny D.M."/>
            <person name="Worley K.C."/>
            <person name="Gibbs R.A."/>
        </authorList>
    </citation>
    <scope>NUCLEOTIDE SEQUENCE</scope>
</reference>
<evidence type="ECO:0000256" key="2">
    <source>
        <dbReference type="ARBA" id="ARBA00022448"/>
    </source>
</evidence>
<feature type="domain" description="Peroxisome membrane anchor protein Pex14p N-terminal" evidence="19">
    <location>
        <begin position="49"/>
        <end position="92"/>
    </location>
</feature>
<feature type="region of interest" description="Disordered" evidence="18">
    <location>
        <begin position="267"/>
        <end position="378"/>
    </location>
</feature>
<feature type="compositionally biased region" description="Polar residues" evidence="18">
    <location>
        <begin position="267"/>
        <end position="290"/>
    </location>
</feature>
<keyword evidence="21" id="KW-1185">Reference proteome</keyword>
<evidence type="ECO:0000256" key="10">
    <source>
        <dbReference type="ARBA" id="ARBA00023140"/>
    </source>
</evidence>
<dbReference type="GeneID" id="593931"/>
<comment type="function">
    <text evidence="14">Component of the PEX13-PEX14 docking complex, a translocon channel that specifically mediates the import of peroxisomal cargo proteins bound to PEX5 receptor. The PEX13-PEX14 docking complex forms a large import pore which can be opened to a diameter of about 9 nm. Mechanistically, PEX5 receptor along with cargo proteins associates with the PEX14 subunit of the PEX13-PEX14 docking complex in the cytosol, leading to the insertion of the receptor into the organelle membrane with the concomitant translocation of the cargo into the peroxisome matrix. Plays a key role for peroxisome movement through a direct interaction with tubulin.</text>
</comment>
<dbReference type="GO" id="GO:0005102">
    <property type="term" value="F:signaling receptor binding"/>
    <property type="evidence" value="ECO:0000318"/>
    <property type="project" value="GO_Central"/>
</dbReference>
<dbReference type="GO" id="GO:0016560">
    <property type="term" value="P:protein import into peroxisome matrix, docking"/>
    <property type="evidence" value="ECO:0000318"/>
    <property type="project" value="GO_Central"/>
</dbReference>
<evidence type="ECO:0000256" key="5">
    <source>
        <dbReference type="ARBA" id="ARBA00022927"/>
    </source>
</evidence>
<comment type="subcellular location">
    <subcellularLocation>
        <location evidence="12">Endomembrane system</location>
        <topology evidence="12">Single-pass membrane protein</topology>
    </subcellularLocation>
    <subcellularLocation>
        <location evidence="13 16">Peroxisome membrane</location>
    </subcellularLocation>
</comment>
<evidence type="ECO:0000256" key="3">
    <source>
        <dbReference type="ARBA" id="ARBA00022553"/>
    </source>
</evidence>
<dbReference type="EnsemblMetazoa" id="XM_030979162">
    <property type="protein sequence ID" value="XP_030835022"/>
    <property type="gene ID" value="LOC593931"/>
</dbReference>
<feature type="coiled-coil region" evidence="17">
    <location>
        <begin position="178"/>
        <end position="230"/>
    </location>
</feature>
<evidence type="ECO:0000256" key="15">
    <source>
        <dbReference type="ARBA" id="ARBA00065694"/>
    </source>
</evidence>
<evidence type="ECO:0000256" key="16">
    <source>
        <dbReference type="RuleBase" id="RU367032"/>
    </source>
</evidence>
<dbReference type="OMA" id="YRFYKEV"/>
<dbReference type="InParanoid" id="A0A7M7NFN9"/>
<dbReference type="InterPro" id="IPR036388">
    <property type="entry name" value="WH-like_DNA-bd_sf"/>
</dbReference>
<dbReference type="GO" id="GO:1990429">
    <property type="term" value="C:peroxisomal importomer complex"/>
    <property type="evidence" value="ECO:0000318"/>
    <property type="project" value="GO_Central"/>
</dbReference>
<evidence type="ECO:0000313" key="20">
    <source>
        <dbReference type="EnsemblMetazoa" id="XP_030835022"/>
    </source>
</evidence>
<comment type="similarity">
    <text evidence="1 16">Belongs to the peroxin-14 family.</text>
</comment>
<evidence type="ECO:0000259" key="19">
    <source>
        <dbReference type="Pfam" id="PF04695"/>
    </source>
</evidence>
<evidence type="ECO:0000256" key="8">
    <source>
        <dbReference type="ARBA" id="ARBA00023010"/>
    </source>
</evidence>
<dbReference type="RefSeq" id="XP_030835022.1">
    <property type="nucleotide sequence ID" value="XM_030979162.1"/>
</dbReference>
<organism evidence="20 21">
    <name type="scientific">Strongylocentrotus purpuratus</name>
    <name type="common">Purple sea urchin</name>
    <dbReference type="NCBI Taxonomy" id="7668"/>
    <lineage>
        <taxon>Eukaryota</taxon>
        <taxon>Metazoa</taxon>
        <taxon>Echinodermata</taxon>
        <taxon>Eleutherozoa</taxon>
        <taxon>Echinozoa</taxon>
        <taxon>Echinoidea</taxon>
        <taxon>Euechinoidea</taxon>
        <taxon>Echinacea</taxon>
        <taxon>Camarodonta</taxon>
        <taxon>Echinidea</taxon>
        <taxon>Strongylocentrotidae</taxon>
        <taxon>Strongylocentrotus</taxon>
    </lineage>
</organism>
<evidence type="ECO:0000256" key="18">
    <source>
        <dbReference type="SAM" id="MobiDB-lite"/>
    </source>
</evidence>
<sequence length="378" mass="40080">MSAERDTEGSAGNPAVNENGPGMAPAPAPAHGLAPGGASSPEAAPEAPREKMIETAVKFLLNPQVRSSPMAQKKAFLRKKGVKDAEIELAIDRSGTRQDVAPPANQTPTAPPPQGQVPMATHPGAVPQQQMVPYMQPPSPSRVTTWRDYAAIAVIISGVSFGVYKLIMKLVSPWLKSRKEEKERMNRLEASIEELNKNVSQAVTAMEKSISTIQGLMEKQEQQLTTLNSEVVSGKALSNGRRSTDTTEIKSEIMSLKGLLLSRHQFPSTPQRTTIPSWQRSSDQSSTKSNSPPPLSTEATNGNISSSPPPPPLLSGEPVTNGDSSSADPAQTPVKVPITENGAEDAVQKDPSPTPDEPVNGSVKPIDSQATPTLEGTA</sequence>
<evidence type="ECO:0000256" key="11">
    <source>
        <dbReference type="ARBA" id="ARBA00029502"/>
    </source>
</evidence>
<feature type="region of interest" description="Disordered" evidence="18">
    <location>
        <begin position="91"/>
        <end position="117"/>
    </location>
</feature>
<evidence type="ECO:0000256" key="6">
    <source>
        <dbReference type="ARBA" id="ARBA00022989"/>
    </source>
</evidence>
<dbReference type="GO" id="GO:0005778">
    <property type="term" value="C:peroxisomal membrane"/>
    <property type="evidence" value="ECO:0000318"/>
    <property type="project" value="GO_Central"/>
</dbReference>
<evidence type="ECO:0000256" key="12">
    <source>
        <dbReference type="ARBA" id="ARBA00037847"/>
    </source>
</evidence>
<dbReference type="Pfam" id="PF04695">
    <property type="entry name" value="Pex14_N"/>
    <property type="match status" value="1"/>
</dbReference>
<evidence type="ECO:0000256" key="1">
    <source>
        <dbReference type="ARBA" id="ARBA00005443"/>
    </source>
</evidence>
<name>A0A7M7NFN9_STRPU</name>
<keyword evidence="4" id="KW-0812">Transmembrane</keyword>
<evidence type="ECO:0000256" key="4">
    <source>
        <dbReference type="ARBA" id="ARBA00022692"/>
    </source>
</evidence>
<evidence type="ECO:0000313" key="21">
    <source>
        <dbReference type="Proteomes" id="UP000007110"/>
    </source>
</evidence>
<dbReference type="AlphaFoldDB" id="A0A7M7NFN9"/>
<evidence type="ECO:0000256" key="17">
    <source>
        <dbReference type="SAM" id="Coils"/>
    </source>
</evidence>
<protein>
    <recommendedName>
        <fullName evidence="11 16">Peroxisomal membrane protein PEX14</fullName>
    </recommendedName>
    <alternativeName>
        <fullName evidence="16">Peroxin-14</fullName>
    </alternativeName>
</protein>
<dbReference type="Gene3D" id="1.10.10.10">
    <property type="entry name" value="Winged helix-like DNA-binding domain superfamily/Winged helix DNA-binding domain"/>
    <property type="match status" value="1"/>
</dbReference>
<dbReference type="Proteomes" id="UP000007110">
    <property type="component" value="Unassembled WGS sequence"/>
</dbReference>
<keyword evidence="5 16" id="KW-0653">Protein transport</keyword>
<evidence type="ECO:0000256" key="14">
    <source>
        <dbReference type="ARBA" id="ARBA00055057"/>
    </source>
</evidence>
<evidence type="ECO:0000256" key="9">
    <source>
        <dbReference type="ARBA" id="ARBA00023136"/>
    </source>
</evidence>
<keyword evidence="9 16" id="KW-0472">Membrane</keyword>
<dbReference type="PANTHER" id="PTHR23058:SF0">
    <property type="entry name" value="PEROXISOMAL MEMBRANE PROTEIN PEX14"/>
    <property type="match status" value="1"/>
</dbReference>
<dbReference type="OrthoDB" id="441517at2759"/>
<keyword evidence="8" id="KW-0811">Translocation</keyword>
<keyword evidence="6" id="KW-1133">Transmembrane helix</keyword>
<feature type="region of interest" description="Disordered" evidence="18">
    <location>
        <begin position="1"/>
        <end position="51"/>
    </location>
</feature>
<feature type="compositionally biased region" description="Low complexity" evidence="18">
    <location>
        <begin position="20"/>
        <end position="46"/>
    </location>
</feature>
<reference evidence="20" key="2">
    <citation type="submission" date="2021-01" db="UniProtKB">
        <authorList>
            <consortium name="EnsemblMetazoa"/>
        </authorList>
    </citation>
    <scope>IDENTIFICATION</scope>
</reference>
<dbReference type="InterPro" id="IPR025655">
    <property type="entry name" value="PEX14"/>
</dbReference>
<keyword evidence="17" id="KW-0175">Coiled coil</keyword>